<sequence length="88" mass="9745">MIIGVIGSGGREHAICAKILQSKKVKKVYCFPGNAGTNSIATNVEINLDEFDKIKDFVINKKINFLIVGPEKPLVDGIVDYFQKHNIK</sequence>
<dbReference type="AlphaFoldDB" id="A0A382LWH3"/>
<feature type="non-terminal residue" evidence="2">
    <location>
        <position position="88"/>
    </location>
</feature>
<dbReference type="Gene3D" id="3.40.50.20">
    <property type="match status" value="1"/>
</dbReference>
<dbReference type="EMBL" id="UINC01088823">
    <property type="protein sequence ID" value="SVC39382.1"/>
    <property type="molecule type" value="Genomic_DNA"/>
</dbReference>
<dbReference type="PANTHER" id="PTHR43472:SF1">
    <property type="entry name" value="PHOSPHORIBOSYLAMINE--GLYCINE LIGASE, CHLOROPLASTIC"/>
    <property type="match status" value="1"/>
</dbReference>
<dbReference type="InterPro" id="IPR016185">
    <property type="entry name" value="PreATP-grasp_dom_sf"/>
</dbReference>
<dbReference type="GO" id="GO:0009113">
    <property type="term" value="P:purine nucleobase biosynthetic process"/>
    <property type="evidence" value="ECO:0007669"/>
    <property type="project" value="InterPro"/>
</dbReference>
<dbReference type="InterPro" id="IPR000115">
    <property type="entry name" value="PRibGlycinamide_synth"/>
</dbReference>
<name>A0A382LWH3_9ZZZZ</name>
<dbReference type="GO" id="GO:0004637">
    <property type="term" value="F:phosphoribosylamine-glycine ligase activity"/>
    <property type="evidence" value="ECO:0007669"/>
    <property type="project" value="InterPro"/>
</dbReference>
<organism evidence="2">
    <name type="scientific">marine metagenome</name>
    <dbReference type="NCBI Taxonomy" id="408172"/>
    <lineage>
        <taxon>unclassified sequences</taxon>
        <taxon>metagenomes</taxon>
        <taxon>ecological metagenomes</taxon>
    </lineage>
</organism>
<reference evidence="2" key="1">
    <citation type="submission" date="2018-05" db="EMBL/GenBank/DDBJ databases">
        <authorList>
            <person name="Lanie J.A."/>
            <person name="Ng W.-L."/>
            <person name="Kazmierczak K.M."/>
            <person name="Andrzejewski T.M."/>
            <person name="Davidsen T.M."/>
            <person name="Wayne K.J."/>
            <person name="Tettelin H."/>
            <person name="Glass J.I."/>
            <person name="Rusch D."/>
            <person name="Podicherti R."/>
            <person name="Tsui H.-C.T."/>
            <person name="Winkler M.E."/>
        </authorList>
    </citation>
    <scope>NUCLEOTIDE SEQUENCE</scope>
</reference>
<dbReference type="SUPFAM" id="SSF52440">
    <property type="entry name" value="PreATP-grasp domain"/>
    <property type="match status" value="1"/>
</dbReference>
<proteinExistence type="predicted"/>
<dbReference type="InterPro" id="IPR020562">
    <property type="entry name" value="PRibGlycinamide_synth_N"/>
</dbReference>
<protein>
    <recommendedName>
        <fullName evidence="1">Phosphoribosylglycinamide synthetase N-terminal domain-containing protein</fullName>
    </recommendedName>
</protein>
<gene>
    <name evidence="2" type="ORF">METZ01_LOCUS292236</name>
</gene>
<dbReference type="PANTHER" id="PTHR43472">
    <property type="entry name" value="PHOSPHORIBOSYLAMINE--GLYCINE LIGASE"/>
    <property type="match status" value="1"/>
</dbReference>
<evidence type="ECO:0000313" key="2">
    <source>
        <dbReference type="EMBL" id="SVC39382.1"/>
    </source>
</evidence>
<feature type="domain" description="Phosphoribosylglycinamide synthetase N-terminal" evidence="1">
    <location>
        <begin position="1"/>
        <end position="88"/>
    </location>
</feature>
<accession>A0A382LWH3</accession>
<dbReference type="Pfam" id="PF02844">
    <property type="entry name" value="GARS_N"/>
    <property type="match status" value="1"/>
</dbReference>
<evidence type="ECO:0000259" key="1">
    <source>
        <dbReference type="Pfam" id="PF02844"/>
    </source>
</evidence>